<comment type="caution">
    <text evidence="11">The sequence shown here is derived from an EMBL/GenBank/DDBJ whole genome shotgun (WGS) entry which is preliminary data.</text>
</comment>
<dbReference type="InterPro" id="IPR036737">
    <property type="entry name" value="OmpA-like_sf"/>
</dbReference>
<feature type="domain" description="OmpA-like" evidence="10">
    <location>
        <begin position="455"/>
        <end position="573"/>
    </location>
</feature>
<dbReference type="InterPro" id="IPR006665">
    <property type="entry name" value="OmpA-like"/>
</dbReference>
<dbReference type="InterPro" id="IPR050626">
    <property type="entry name" value="Peptidase_M16"/>
</dbReference>
<dbReference type="Pfam" id="PF05193">
    <property type="entry name" value="Peptidase_M16_C"/>
    <property type="match status" value="1"/>
</dbReference>
<dbReference type="EMBL" id="QKZR01000001">
    <property type="protein sequence ID" value="PZX44383.1"/>
    <property type="molecule type" value="Genomic_DNA"/>
</dbReference>
<feature type="region of interest" description="Disordered" evidence="9">
    <location>
        <begin position="554"/>
        <end position="573"/>
    </location>
</feature>
<reference evidence="11 12" key="1">
    <citation type="submission" date="2018-06" db="EMBL/GenBank/DDBJ databases">
        <title>Genomic Encyclopedia of Archaeal and Bacterial Type Strains, Phase II (KMG-II): from individual species to whole genera.</title>
        <authorList>
            <person name="Goeker M."/>
        </authorList>
    </citation>
    <scope>NUCLEOTIDE SEQUENCE [LARGE SCALE GENOMIC DNA]</scope>
    <source>
        <strain evidence="11 12">DSM 17205</strain>
    </source>
</reference>
<keyword evidence="6" id="KW-0482">Metalloprotease</keyword>
<evidence type="ECO:0000256" key="8">
    <source>
        <dbReference type="PROSITE-ProRule" id="PRU00473"/>
    </source>
</evidence>
<evidence type="ECO:0000256" key="1">
    <source>
        <dbReference type="ARBA" id="ARBA00004370"/>
    </source>
</evidence>
<keyword evidence="3" id="KW-0645">Protease</keyword>
<evidence type="ECO:0000313" key="11">
    <source>
        <dbReference type="EMBL" id="PZX44383.1"/>
    </source>
</evidence>
<dbReference type="Gene3D" id="3.30.1330.60">
    <property type="entry name" value="OmpA-like domain"/>
    <property type="match status" value="1"/>
</dbReference>
<keyword evidence="4" id="KW-0378">Hydrolase</keyword>
<accession>A0ABX5Q3B5</accession>
<dbReference type="Proteomes" id="UP000248584">
    <property type="component" value="Unassembled WGS sequence"/>
</dbReference>
<name>A0ABX5Q3B5_9FLAO</name>
<dbReference type="PROSITE" id="PS01068">
    <property type="entry name" value="OMPA_1"/>
    <property type="match status" value="1"/>
</dbReference>
<dbReference type="SUPFAM" id="SSF103088">
    <property type="entry name" value="OmpA-like"/>
    <property type="match status" value="1"/>
</dbReference>
<dbReference type="InterPro" id="IPR011249">
    <property type="entry name" value="Metalloenz_LuxS/M16"/>
</dbReference>
<proteinExistence type="inferred from homology"/>
<protein>
    <submittedName>
        <fullName evidence="11">Zn-dependent peptidase</fullName>
    </submittedName>
</protein>
<evidence type="ECO:0000313" key="12">
    <source>
        <dbReference type="Proteomes" id="UP000248584"/>
    </source>
</evidence>
<comment type="subcellular location">
    <subcellularLocation>
        <location evidence="1">Membrane</location>
    </subcellularLocation>
</comment>
<evidence type="ECO:0000256" key="2">
    <source>
        <dbReference type="ARBA" id="ARBA00007261"/>
    </source>
</evidence>
<keyword evidence="12" id="KW-1185">Reference proteome</keyword>
<gene>
    <name evidence="11" type="ORF">LX97_01394</name>
</gene>
<evidence type="ECO:0000259" key="10">
    <source>
        <dbReference type="PROSITE" id="PS51123"/>
    </source>
</evidence>
<dbReference type="Gene3D" id="3.30.830.10">
    <property type="entry name" value="Metalloenzyme, LuxS/M16 peptidase-like"/>
    <property type="match status" value="2"/>
</dbReference>
<dbReference type="PROSITE" id="PS51123">
    <property type="entry name" value="OMPA_2"/>
    <property type="match status" value="1"/>
</dbReference>
<evidence type="ECO:0000256" key="9">
    <source>
        <dbReference type="SAM" id="MobiDB-lite"/>
    </source>
</evidence>
<dbReference type="PANTHER" id="PTHR43690">
    <property type="entry name" value="NARDILYSIN"/>
    <property type="match status" value="1"/>
</dbReference>
<dbReference type="InterPro" id="IPR006664">
    <property type="entry name" value="OMP_bac"/>
</dbReference>
<evidence type="ECO:0000256" key="5">
    <source>
        <dbReference type="ARBA" id="ARBA00022833"/>
    </source>
</evidence>
<evidence type="ECO:0000256" key="6">
    <source>
        <dbReference type="ARBA" id="ARBA00023049"/>
    </source>
</evidence>
<dbReference type="SUPFAM" id="SSF63411">
    <property type="entry name" value="LuxS/MPP-like metallohydrolase"/>
    <property type="match status" value="2"/>
</dbReference>
<dbReference type="InterPro" id="IPR011765">
    <property type="entry name" value="Pept_M16_N"/>
</dbReference>
<organism evidence="11 12">
    <name type="scientific">Nonlabens dokdonensis</name>
    <dbReference type="NCBI Taxonomy" id="328515"/>
    <lineage>
        <taxon>Bacteria</taxon>
        <taxon>Pseudomonadati</taxon>
        <taxon>Bacteroidota</taxon>
        <taxon>Flavobacteriia</taxon>
        <taxon>Flavobacteriales</taxon>
        <taxon>Flavobacteriaceae</taxon>
        <taxon>Nonlabens</taxon>
    </lineage>
</organism>
<evidence type="ECO:0000256" key="3">
    <source>
        <dbReference type="ARBA" id="ARBA00022670"/>
    </source>
</evidence>
<dbReference type="PRINTS" id="PR01021">
    <property type="entry name" value="OMPADOMAIN"/>
</dbReference>
<dbReference type="Pfam" id="PF00675">
    <property type="entry name" value="Peptidase_M16"/>
    <property type="match status" value="1"/>
</dbReference>
<evidence type="ECO:0000256" key="7">
    <source>
        <dbReference type="ARBA" id="ARBA00023136"/>
    </source>
</evidence>
<dbReference type="CDD" id="cd07185">
    <property type="entry name" value="OmpA_C-like"/>
    <property type="match status" value="1"/>
</dbReference>
<dbReference type="PANTHER" id="PTHR43690:SF35">
    <property type="entry name" value="NON-CATALYTIC MEMBER OF PEPTIDASE SUBFAMILY M16B-RELATED"/>
    <property type="match status" value="1"/>
</dbReference>
<feature type="compositionally biased region" description="Basic and acidic residues" evidence="9">
    <location>
        <begin position="554"/>
        <end position="567"/>
    </location>
</feature>
<evidence type="ECO:0000256" key="4">
    <source>
        <dbReference type="ARBA" id="ARBA00022801"/>
    </source>
</evidence>
<keyword evidence="5" id="KW-0862">Zinc</keyword>
<comment type="similarity">
    <text evidence="2">Belongs to the peptidase M16 family.</text>
</comment>
<sequence length="573" mass="65044">MKKIVLSLMVAFATATGFSQEVEYTEYDLDNGLHVILHQENGAPVVTTAVMYQVGAKDEEPGRTGFAHFFEHLLFEGTENIERGKWFDIVSANGGSNNANTTQDRTYYYETFPSNNLEMGLWMESERMLHPKIEQVGVDTQNEVVKEEKRQRIDNAPYGAIIYRTGIDKHLFKKHPYGQSVIGSMEDLNAAKLDEFQAFNDKYYNPNNATLVVAGDIDIKETKKMIEDYFGPIPNKAPRNERKVIKEDPITETRYATEYDANIQIPVKIFSYITPKSIDRDAYVIDYISAVLTGGASSRMQVRMVDEEQIALQVLAFGQSNQDYGTYTMGALAKGDVALSKLAEVMDEEIVKLQTELISEREYQKLQNNFEAQYVSSNSRVEGIAASLARYNMLMGDTSLINKELDIYRSITREDIKRVANQYLKPNQRLELDYLAGTAPTEEEMKDAMEEVKVVDNKLQINKIYFDNDKAVITESASKELDRIANMMIKNVSMEILAETYTDTRGSDAYNKTLSQKRADAVRSYIIAKGIDANRIKAVGRGEDNPVVDCESKECSDEEYEQSRRTEFTITKK</sequence>
<dbReference type="Pfam" id="PF00691">
    <property type="entry name" value="OmpA"/>
    <property type="match status" value="1"/>
</dbReference>
<dbReference type="InterPro" id="IPR007863">
    <property type="entry name" value="Peptidase_M16_C"/>
</dbReference>
<keyword evidence="7 8" id="KW-0472">Membrane</keyword>
<dbReference type="RefSeq" id="WP_015362233.1">
    <property type="nucleotide sequence ID" value="NZ_QKZR01000001.1"/>
</dbReference>
<dbReference type="InterPro" id="IPR006690">
    <property type="entry name" value="OMPA-like_CS"/>
</dbReference>